<proteinExistence type="predicted"/>
<evidence type="ECO:0000313" key="2">
    <source>
        <dbReference type="EMBL" id="KAK8052270.1"/>
    </source>
</evidence>
<sequence>MRFNILSTITLLSAAVVGVFADDNLQQIVEKMPGCAVSCYADATTKSGCNPGTSTASATATCGYPPEWWRAWGTPTALILVSSKNKLHQKAHLPGPHATAAVGDICSRMYENPPATEVEAASRAVTQAVSAATKMSGAALGSVVGAAAVVVAIL</sequence>
<keyword evidence="1" id="KW-0732">Signal</keyword>
<evidence type="ECO:0000256" key="1">
    <source>
        <dbReference type="SAM" id="SignalP"/>
    </source>
</evidence>
<protein>
    <submittedName>
        <fullName evidence="2">Uncharacterized protein</fullName>
    </submittedName>
</protein>
<evidence type="ECO:0000313" key="3">
    <source>
        <dbReference type="Proteomes" id="UP001444661"/>
    </source>
</evidence>
<dbReference type="EMBL" id="JAQQWK010000002">
    <property type="protein sequence ID" value="KAK8052270.1"/>
    <property type="molecule type" value="Genomic_DNA"/>
</dbReference>
<comment type="caution">
    <text evidence="2">The sequence shown here is derived from an EMBL/GenBank/DDBJ whole genome shotgun (WGS) entry which is preliminary data.</text>
</comment>
<feature type="signal peptide" evidence="1">
    <location>
        <begin position="1"/>
        <end position="21"/>
    </location>
</feature>
<accession>A0ABR1U055</accession>
<feature type="chain" id="PRO_5046144738" evidence="1">
    <location>
        <begin position="22"/>
        <end position="154"/>
    </location>
</feature>
<keyword evidence="3" id="KW-1185">Reference proteome</keyword>
<dbReference type="Proteomes" id="UP001444661">
    <property type="component" value="Unassembled WGS sequence"/>
</dbReference>
<gene>
    <name evidence="2" type="ORF">PG993_003655</name>
</gene>
<reference evidence="2 3" key="1">
    <citation type="submission" date="2023-01" db="EMBL/GenBank/DDBJ databases">
        <title>Analysis of 21 Apiospora genomes using comparative genomics revels a genus with tremendous synthesis potential of carbohydrate active enzymes and secondary metabolites.</title>
        <authorList>
            <person name="Sorensen T."/>
        </authorList>
    </citation>
    <scope>NUCLEOTIDE SEQUENCE [LARGE SCALE GENOMIC DNA]</scope>
    <source>
        <strain evidence="2 3">CBS 33761</strain>
    </source>
</reference>
<organism evidence="2 3">
    <name type="scientific">Apiospora rasikravindrae</name>
    <dbReference type="NCBI Taxonomy" id="990691"/>
    <lineage>
        <taxon>Eukaryota</taxon>
        <taxon>Fungi</taxon>
        <taxon>Dikarya</taxon>
        <taxon>Ascomycota</taxon>
        <taxon>Pezizomycotina</taxon>
        <taxon>Sordariomycetes</taxon>
        <taxon>Xylariomycetidae</taxon>
        <taxon>Amphisphaeriales</taxon>
        <taxon>Apiosporaceae</taxon>
        <taxon>Apiospora</taxon>
    </lineage>
</organism>
<name>A0ABR1U055_9PEZI</name>